<sequence>MKLSRKVDIPTRWNTTYDMLEGAMEYKAILTEAYNESIVVDADVIVDDIVINDVIIDSGGGRGGDSDKNNLTDINWIA</sequence>
<dbReference type="Gramene" id="PHT81985">
    <property type="protein sequence ID" value="PHT81985"/>
    <property type="gene ID" value="T459_15000"/>
</dbReference>
<reference evidence="1 2" key="1">
    <citation type="journal article" date="2014" name="Nat. Genet.">
        <title>Genome sequence of the hot pepper provides insights into the evolution of pungency in Capsicum species.</title>
        <authorList>
            <person name="Kim S."/>
            <person name="Park M."/>
            <person name="Yeom S.I."/>
            <person name="Kim Y.M."/>
            <person name="Lee J.M."/>
            <person name="Lee H.A."/>
            <person name="Seo E."/>
            <person name="Choi J."/>
            <person name="Cheong K."/>
            <person name="Kim K.T."/>
            <person name="Jung K."/>
            <person name="Lee G.W."/>
            <person name="Oh S.K."/>
            <person name="Bae C."/>
            <person name="Kim S.B."/>
            <person name="Lee H.Y."/>
            <person name="Kim S.Y."/>
            <person name="Kim M.S."/>
            <person name="Kang B.C."/>
            <person name="Jo Y.D."/>
            <person name="Yang H.B."/>
            <person name="Jeong H.J."/>
            <person name="Kang W.H."/>
            <person name="Kwon J.K."/>
            <person name="Shin C."/>
            <person name="Lim J.Y."/>
            <person name="Park J.H."/>
            <person name="Huh J.H."/>
            <person name="Kim J.S."/>
            <person name="Kim B.D."/>
            <person name="Cohen O."/>
            <person name="Paran I."/>
            <person name="Suh M.C."/>
            <person name="Lee S.B."/>
            <person name="Kim Y.K."/>
            <person name="Shin Y."/>
            <person name="Noh S.J."/>
            <person name="Park J."/>
            <person name="Seo Y.S."/>
            <person name="Kwon S.Y."/>
            <person name="Kim H.A."/>
            <person name="Park J.M."/>
            <person name="Kim H.J."/>
            <person name="Choi S.B."/>
            <person name="Bosland P.W."/>
            <person name="Reeves G."/>
            <person name="Jo S.H."/>
            <person name="Lee B.W."/>
            <person name="Cho H.T."/>
            <person name="Choi H.S."/>
            <person name="Lee M.S."/>
            <person name="Yu Y."/>
            <person name="Do Choi Y."/>
            <person name="Park B.S."/>
            <person name="van Deynze A."/>
            <person name="Ashrafi H."/>
            <person name="Hill T."/>
            <person name="Kim W.T."/>
            <person name="Pai H.S."/>
            <person name="Ahn H.K."/>
            <person name="Yeam I."/>
            <person name="Giovannoni J.J."/>
            <person name="Rose J.K."/>
            <person name="Sorensen I."/>
            <person name="Lee S.J."/>
            <person name="Kim R.W."/>
            <person name="Choi I.Y."/>
            <person name="Choi B.S."/>
            <person name="Lim J.S."/>
            <person name="Lee Y.H."/>
            <person name="Choi D."/>
        </authorList>
    </citation>
    <scope>NUCLEOTIDE SEQUENCE [LARGE SCALE GENOMIC DNA]</scope>
    <source>
        <strain evidence="2">cv. CM334</strain>
    </source>
</reference>
<comment type="caution">
    <text evidence="1">The sequence shown here is derived from an EMBL/GenBank/DDBJ whole genome shotgun (WGS) entry which is preliminary data.</text>
</comment>
<protein>
    <submittedName>
        <fullName evidence="1">Uncharacterized protein</fullName>
    </submittedName>
</protein>
<dbReference type="Proteomes" id="UP000222542">
    <property type="component" value="Unassembled WGS sequence"/>
</dbReference>
<accession>A0A2G2ZJ81</accession>
<evidence type="ECO:0000313" key="1">
    <source>
        <dbReference type="EMBL" id="PHT81985.1"/>
    </source>
</evidence>
<dbReference type="EMBL" id="AYRZ02000005">
    <property type="protein sequence ID" value="PHT81985.1"/>
    <property type="molecule type" value="Genomic_DNA"/>
</dbReference>
<proteinExistence type="predicted"/>
<evidence type="ECO:0000313" key="2">
    <source>
        <dbReference type="Proteomes" id="UP000222542"/>
    </source>
</evidence>
<name>A0A2G2ZJ81_CAPAN</name>
<reference evidence="1 2" key="2">
    <citation type="journal article" date="2017" name="Genome Biol.">
        <title>New reference genome sequences of hot pepper reveal the massive evolution of plant disease-resistance genes by retroduplication.</title>
        <authorList>
            <person name="Kim S."/>
            <person name="Park J."/>
            <person name="Yeom S.I."/>
            <person name="Kim Y.M."/>
            <person name="Seo E."/>
            <person name="Kim K.T."/>
            <person name="Kim M.S."/>
            <person name="Lee J.M."/>
            <person name="Cheong K."/>
            <person name="Shin H.S."/>
            <person name="Kim S.B."/>
            <person name="Han K."/>
            <person name="Lee J."/>
            <person name="Park M."/>
            <person name="Lee H.A."/>
            <person name="Lee H.Y."/>
            <person name="Lee Y."/>
            <person name="Oh S."/>
            <person name="Lee J.H."/>
            <person name="Choi E."/>
            <person name="Choi E."/>
            <person name="Lee S.E."/>
            <person name="Jeon J."/>
            <person name="Kim H."/>
            <person name="Choi G."/>
            <person name="Song H."/>
            <person name="Lee J."/>
            <person name="Lee S.C."/>
            <person name="Kwon J.K."/>
            <person name="Lee H.Y."/>
            <person name="Koo N."/>
            <person name="Hong Y."/>
            <person name="Kim R.W."/>
            <person name="Kang W.H."/>
            <person name="Huh J.H."/>
            <person name="Kang B.C."/>
            <person name="Yang T.J."/>
            <person name="Lee Y.H."/>
            <person name="Bennetzen J.L."/>
            <person name="Choi D."/>
        </authorList>
    </citation>
    <scope>NUCLEOTIDE SEQUENCE [LARGE SCALE GENOMIC DNA]</scope>
    <source>
        <strain evidence="2">cv. CM334</strain>
    </source>
</reference>
<dbReference type="AlphaFoldDB" id="A0A2G2ZJ81"/>
<keyword evidence="2" id="KW-1185">Reference proteome</keyword>
<gene>
    <name evidence="1" type="ORF">T459_15000</name>
</gene>
<organism evidence="1 2">
    <name type="scientific">Capsicum annuum</name>
    <name type="common">Capsicum pepper</name>
    <dbReference type="NCBI Taxonomy" id="4072"/>
    <lineage>
        <taxon>Eukaryota</taxon>
        <taxon>Viridiplantae</taxon>
        <taxon>Streptophyta</taxon>
        <taxon>Embryophyta</taxon>
        <taxon>Tracheophyta</taxon>
        <taxon>Spermatophyta</taxon>
        <taxon>Magnoliopsida</taxon>
        <taxon>eudicotyledons</taxon>
        <taxon>Gunneridae</taxon>
        <taxon>Pentapetalae</taxon>
        <taxon>asterids</taxon>
        <taxon>lamiids</taxon>
        <taxon>Solanales</taxon>
        <taxon>Solanaceae</taxon>
        <taxon>Solanoideae</taxon>
        <taxon>Capsiceae</taxon>
        <taxon>Capsicum</taxon>
    </lineage>
</organism>